<keyword evidence="1" id="KW-0175">Coiled coil</keyword>
<name>A0A9X6NEB9_HYPEX</name>
<dbReference type="PANTHER" id="PTHR31005:SF8">
    <property type="entry name" value="DUF4139 DOMAIN-CONTAINING PROTEIN"/>
    <property type="match status" value="1"/>
</dbReference>
<dbReference type="InterPro" id="IPR011935">
    <property type="entry name" value="CHP02231"/>
</dbReference>
<proteinExistence type="predicted"/>
<feature type="domain" description="DUF4139" evidence="2">
    <location>
        <begin position="218"/>
        <end position="549"/>
    </location>
</feature>
<evidence type="ECO:0000256" key="1">
    <source>
        <dbReference type="SAM" id="Coils"/>
    </source>
</evidence>
<dbReference type="Pfam" id="PF13600">
    <property type="entry name" value="DUF4140"/>
    <property type="match status" value="1"/>
</dbReference>
<evidence type="ECO:0000259" key="3">
    <source>
        <dbReference type="Pfam" id="PF13600"/>
    </source>
</evidence>
<evidence type="ECO:0000313" key="5">
    <source>
        <dbReference type="Proteomes" id="UP000192578"/>
    </source>
</evidence>
<evidence type="ECO:0000259" key="2">
    <source>
        <dbReference type="Pfam" id="PF13598"/>
    </source>
</evidence>
<evidence type="ECO:0000313" key="4">
    <source>
        <dbReference type="EMBL" id="OWA52575.1"/>
    </source>
</evidence>
<dbReference type="AlphaFoldDB" id="A0A9X6NEB9"/>
<reference evidence="5" key="1">
    <citation type="submission" date="2017-01" db="EMBL/GenBank/DDBJ databases">
        <title>Comparative genomics of anhydrobiosis in the tardigrade Hypsibius dujardini.</title>
        <authorList>
            <person name="Yoshida Y."/>
            <person name="Koutsovoulos G."/>
            <person name="Laetsch D."/>
            <person name="Stevens L."/>
            <person name="Kumar S."/>
            <person name="Horikawa D."/>
            <person name="Ishino K."/>
            <person name="Komine S."/>
            <person name="Tomita M."/>
            <person name="Blaxter M."/>
            <person name="Arakawa K."/>
        </authorList>
    </citation>
    <scope>NUCLEOTIDE SEQUENCE [LARGE SCALE GENOMIC DNA]</scope>
    <source>
        <strain evidence="5">Z151</strain>
    </source>
</reference>
<dbReference type="Proteomes" id="UP000192578">
    <property type="component" value="Unassembled WGS sequence"/>
</dbReference>
<evidence type="ECO:0008006" key="6">
    <source>
        <dbReference type="Google" id="ProtNLM"/>
    </source>
</evidence>
<dbReference type="PANTHER" id="PTHR31005">
    <property type="entry name" value="DUF4139 DOMAIN-CONTAINING PROTEIN"/>
    <property type="match status" value="1"/>
</dbReference>
<dbReference type="EMBL" id="MTYJ01000275">
    <property type="protein sequence ID" value="OWA52575.1"/>
    <property type="molecule type" value="Genomic_DNA"/>
</dbReference>
<dbReference type="InterPro" id="IPR025554">
    <property type="entry name" value="DUF4140"/>
</dbReference>
<sequence>MPSANAKTFTPKDAPITKVVVYRDRAEITRLLRLKAPAAGLQDVVLASLPTRITLESLRVEGRGPASIMEVNLSDSVVKKDERSETDQKEKKYRDTLETLKERKAVQDTDIALLEKQQSFWDQCADSLARDVFAVKDGKSHLIETDTFENLSSFLGVHAREKSKLDVTLREKRAGLEKLQQDIQVAEQNLNECCYGSNQQMWSIIVSLDVHGEGELELTFSYIVYGAYWNPKYDVRVSPENKKLSIAYYGLITQNTGEDWVEVPLSLSTAVPSQGGTIPTLGTKTLSFKQPPPPPQPVPQYAIANFGGFGGGENMRMKRSMVQDSMQAEFCAAPMMASVARVVQDAGITTSFEIVKPSTIPTDGSEHKVTVGILELEPSMQYKSIPKKVEQAFLEAKALNTSPYPILPGPASVFFGSNFVASVDLKTVSPQEDFTCSLGVDPAVRVKYRPVRRFNEQTGMLSKTSVVTYIQEIEVNNTRPDTVHVVLIDQVPRSTEEKLRVTLVEPALSLERREAKGFLINEDNNLEHEVDVKGHSKYLWTIKYKLEYPSDKEIEETEVQGSQ</sequence>
<dbReference type="OrthoDB" id="10068793at2759"/>
<accession>A0A9X6NEB9</accession>
<dbReference type="Pfam" id="PF13598">
    <property type="entry name" value="DUF4139"/>
    <property type="match status" value="1"/>
</dbReference>
<dbReference type="NCBIfam" id="TIGR02231">
    <property type="entry name" value="mucoidy inhibitor MuiA family protein"/>
    <property type="match status" value="1"/>
</dbReference>
<comment type="caution">
    <text evidence="4">The sequence shown here is derived from an EMBL/GenBank/DDBJ whole genome shotgun (WGS) entry which is preliminary data.</text>
</comment>
<gene>
    <name evidence="4" type="ORF">BV898_17026</name>
</gene>
<dbReference type="InterPro" id="IPR037291">
    <property type="entry name" value="DUF4139"/>
</dbReference>
<feature type="coiled-coil region" evidence="1">
    <location>
        <begin position="83"/>
        <end position="117"/>
    </location>
</feature>
<organism evidence="4 5">
    <name type="scientific">Hypsibius exemplaris</name>
    <name type="common">Freshwater tardigrade</name>
    <dbReference type="NCBI Taxonomy" id="2072580"/>
    <lineage>
        <taxon>Eukaryota</taxon>
        <taxon>Metazoa</taxon>
        <taxon>Ecdysozoa</taxon>
        <taxon>Tardigrada</taxon>
        <taxon>Eutardigrada</taxon>
        <taxon>Parachela</taxon>
        <taxon>Hypsibioidea</taxon>
        <taxon>Hypsibiidae</taxon>
        <taxon>Hypsibius</taxon>
    </lineage>
</organism>
<protein>
    <recommendedName>
        <fullName evidence="6">Protein F37C4.5</fullName>
    </recommendedName>
</protein>
<feature type="domain" description="DUF4140" evidence="3">
    <location>
        <begin position="19"/>
        <end position="121"/>
    </location>
</feature>
<keyword evidence="5" id="KW-1185">Reference proteome</keyword>